<evidence type="ECO:0000313" key="1">
    <source>
        <dbReference type="EMBL" id="UQT54820.1"/>
    </source>
</evidence>
<dbReference type="Proteomes" id="UP000829992">
    <property type="component" value="Chromosome"/>
</dbReference>
<dbReference type="RefSeq" id="WP_249586311.1">
    <property type="nucleotide sequence ID" value="NZ_BAAAQL010000059.1"/>
</dbReference>
<protein>
    <recommendedName>
        <fullName evidence="3">Transposase</fullName>
    </recommendedName>
</protein>
<sequence>MTVTNLFGALRLLPVSDRDKVTEILALRHQLTVLERQLGADQVKRLLRKTGCFLPLWCLRLPKMSSMQPGSLVSGAAG</sequence>
<organism evidence="1 2">
    <name type="scientific">Streptomyces durmitorensis</name>
    <dbReference type="NCBI Taxonomy" id="319947"/>
    <lineage>
        <taxon>Bacteria</taxon>
        <taxon>Bacillati</taxon>
        <taxon>Actinomycetota</taxon>
        <taxon>Actinomycetes</taxon>
        <taxon>Kitasatosporales</taxon>
        <taxon>Streptomycetaceae</taxon>
        <taxon>Streptomyces</taxon>
    </lineage>
</organism>
<reference evidence="1 2" key="1">
    <citation type="submission" date="2022-05" db="EMBL/GenBank/DDBJ databases">
        <authorList>
            <person name="Zhou X."/>
            <person name="Li K."/>
            <person name="Man Y."/>
        </authorList>
    </citation>
    <scope>NUCLEOTIDE SEQUENCE [LARGE SCALE GENOMIC DNA]</scope>
    <source>
        <strain evidence="1 2">MS405</strain>
    </source>
</reference>
<name>A0ABY4PNW5_9ACTN</name>
<gene>
    <name evidence="1" type="ORF">M4V62_06775</name>
</gene>
<evidence type="ECO:0008006" key="3">
    <source>
        <dbReference type="Google" id="ProtNLM"/>
    </source>
</evidence>
<keyword evidence="2" id="KW-1185">Reference proteome</keyword>
<evidence type="ECO:0000313" key="2">
    <source>
        <dbReference type="Proteomes" id="UP000829992"/>
    </source>
</evidence>
<proteinExistence type="predicted"/>
<accession>A0ABY4PNW5</accession>
<dbReference type="EMBL" id="CP097289">
    <property type="protein sequence ID" value="UQT54820.1"/>
    <property type="molecule type" value="Genomic_DNA"/>
</dbReference>